<dbReference type="InterPro" id="IPR036188">
    <property type="entry name" value="FAD/NAD-bd_sf"/>
</dbReference>
<dbReference type="InterPro" id="IPR050464">
    <property type="entry name" value="Zeta_carotene_desat/Oxidored"/>
</dbReference>
<reference evidence="2" key="1">
    <citation type="submission" date="2000-05" db="EMBL/GenBank/DDBJ databases">
        <authorList>
            <person name="Schulte U."/>
            <person name="Aign V."/>
            <person name="Hoheisel J."/>
            <person name="Brandt P."/>
            <person name="Fartmann B."/>
            <person name="Holland R."/>
            <person name="Nyakatura G."/>
            <person name="Mewes H.W."/>
            <person name="Mannhaupt G."/>
        </authorList>
    </citation>
    <scope>NUCLEOTIDE SEQUENCE</scope>
</reference>
<accession>Q9P6A1</accession>
<sequence>MATTVEANRYPRKKVAIVGSGVTGIGALWALNRSPHDVHLFEASDRLGGHTNTVEFQNGKHSTQSTSAACVGAHANVITPIANFLNFLNCIGIEAVKTEMTFSVSRDYGKFEWARSSLNSLFAQRSNIFSPRMWRIIFDIIRFNQHALDVLRVDLEDTTRTRSQHAAIHPEETIGEYLDREGYSDAFRDDYLIPMTAAVWSTSPEKCSLEFPAVTLIRFLWNHHLLSTVAARPDWLTIPRGSKGYIDTVMNGFPSNHLHLKSEVTRVSNEPDGRVRLHIKGGRSAVFDHVILATHGDQAYSIIRDSATDEERDILRNFRTSDNVAVNIDQVSLTYNMNILQHIPRDQYGDVLVTLNPLHQPDPSTVQGTYIYAHPLYTPAAIKAQERLDYIQNTRGISYAGAWTKYGFHEDGFSSGIRVAMEHLGGRIPFEFKDSTYSRGRKPELGFLDWLLRVWIWLIQVLFISVLDKFSAQGAASRRLASHVNSKVNGSVIAAQRVSGHMNGGYGYSKKHI</sequence>
<gene>
    <name evidence="2" type="primary">B1D1.190</name>
</gene>
<dbReference type="AlphaFoldDB" id="Q9P6A1"/>
<reference evidence="2" key="2">
    <citation type="submission" date="2001-11" db="EMBL/GenBank/DDBJ databases">
        <authorList>
            <person name="German Neurospora genome project"/>
        </authorList>
    </citation>
    <scope>NUCLEOTIDE SEQUENCE</scope>
</reference>
<dbReference type="InterPro" id="IPR002937">
    <property type="entry name" value="Amino_oxidase"/>
</dbReference>
<dbReference type="Pfam" id="PF01593">
    <property type="entry name" value="Amino_oxidase"/>
    <property type="match status" value="1"/>
</dbReference>
<name>Q9P6A1_NEUCS</name>
<evidence type="ECO:0000259" key="1">
    <source>
        <dbReference type="Pfam" id="PF01593"/>
    </source>
</evidence>
<dbReference type="PANTHER" id="PTHR42923">
    <property type="entry name" value="PROTOPORPHYRINOGEN OXIDASE"/>
    <property type="match status" value="1"/>
</dbReference>
<dbReference type="Gene3D" id="3.50.50.60">
    <property type="entry name" value="FAD/NAD(P)-binding domain"/>
    <property type="match status" value="1"/>
</dbReference>
<dbReference type="VEuPathDB" id="FungiDB:NCU01678"/>
<proteinExistence type="predicted"/>
<dbReference type="PIR" id="T49365">
    <property type="entry name" value="T49365"/>
</dbReference>
<protein>
    <submittedName>
        <fullName evidence="2">Uncharacterized protein B1D1.190</fullName>
    </submittedName>
</protein>
<dbReference type="GO" id="GO:0016491">
    <property type="term" value="F:oxidoreductase activity"/>
    <property type="evidence" value="ECO:0007669"/>
    <property type="project" value="InterPro"/>
</dbReference>
<dbReference type="SUPFAM" id="SSF51905">
    <property type="entry name" value="FAD/NAD(P)-binding domain"/>
    <property type="match status" value="1"/>
</dbReference>
<dbReference type="PANTHER" id="PTHR42923:SF17">
    <property type="entry name" value="AMINE OXIDASE DOMAIN-CONTAINING PROTEIN"/>
    <property type="match status" value="1"/>
</dbReference>
<organism evidence="2">
    <name type="scientific">Neurospora crassa</name>
    <dbReference type="NCBI Taxonomy" id="5141"/>
    <lineage>
        <taxon>Eukaryota</taxon>
        <taxon>Fungi</taxon>
        <taxon>Dikarya</taxon>
        <taxon>Ascomycota</taxon>
        <taxon>Pezizomycotina</taxon>
        <taxon>Sordariomycetes</taxon>
        <taxon>Sordariomycetidae</taxon>
        <taxon>Sordariales</taxon>
        <taxon>Sordariaceae</taxon>
        <taxon>Neurospora</taxon>
    </lineage>
</organism>
<dbReference type="EMBL" id="AL355927">
    <property type="protein sequence ID" value="CAB91268.1"/>
    <property type="molecule type" value="Genomic_DNA"/>
</dbReference>
<feature type="domain" description="Amine oxidase" evidence="1">
    <location>
        <begin position="27"/>
        <end position="312"/>
    </location>
</feature>
<evidence type="ECO:0000313" key="2">
    <source>
        <dbReference type="EMBL" id="CAB91268.1"/>
    </source>
</evidence>